<keyword evidence="1" id="KW-0812">Transmembrane</keyword>
<dbReference type="EMBL" id="JAGPYM010000015">
    <property type="protein sequence ID" value="KAH6886824.1"/>
    <property type="molecule type" value="Genomic_DNA"/>
</dbReference>
<feature type="transmembrane region" description="Helical" evidence="1">
    <location>
        <begin position="663"/>
        <end position="685"/>
    </location>
</feature>
<dbReference type="AlphaFoldDB" id="A0A9P8W423"/>
<name>A0A9P8W423_9HYPO</name>
<evidence type="ECO:0000313" key="2">
    <source>
        <dbReference type="EMBL" id="KAH6886824.1"/>
    </source>
</evidence>
<reference evidence="2 3" key="1">
    <citation type="journal article" date="2021" name="Nat. Commun.">
        <title>Genetic determinants of endophytism in the Arabidopsis root mycobiome.</title>
        <authorList>
            <person name="Mesny F."/>
            <person name="Miyauchi S."/>
            <person name="Thiergart T."/>
            <person name="Pickel B."/>
            <person name="Atanasova L."/>
            <person name="Karlsson M."/>
            <person name="Huettel B."/>
            <person name="Barry K.W."/>
            <person name="Haridas S."/>
            <person name="Chen C."/>
            <person name="Bauer D."/>
            <person name="Andreopoulos W."/>
            <person name="Pangilinan J."/>
            <person name="LaButti K."/>
            <person name="Riley R."/>
            <person name="Lipzen A."/>
            <person name="Clum A."/>
            <person name="Drula E."/>
            <person name="Henrissat B."/>
            <person name="Kohler A."/>
            <person name="Grigoriev I.V."/>
            <person name="Martin F.M."/>
            <person name="Hacquard S."/>
        </authorList>
    </citation>
    <scope>NUCLEOTIDE SEQUENCE [LARGE SCALE GENOMIC DNA]</scope>
    <source>
        <strain evidence="2 3">MPI-CAGE-CH-0241</strain>
    </source>
</reference>
<dbReference type="OrthoDB" id="5342924at2759"/>
<dbReference type="Proteomes" id="UP000777438">
    <property type="component" value="Unassembled WGS sequence"/>
</dbReference>
<comment type="caution">
    <text evidence="2">The sequence shown here is derived from an EMBL/GenBank/DDBJ whole genome shotgun (WGS) entry which is preliminary data.</text>
</comment>
<keyword evidence="3" id="KW-1185">Reference proteome</keyword>
<organism evidence="2 3">
    <name type="scientific">Thelonectria olida</name>
    <dbReference type="NCBI Taxonomy" id="1576542"/>
    <lineage>
        <taxon>Eukaryota</taxon>
        <taxon>Fungi</taxon>
        <taxon>Dikarya</taxon>
        <taxon>Ascomycota</taxon>
        <taxon>Pezizomycotina</taxon>
        <taxon>Sordariomycetes</taxon>
        <taxon>Hypocreomycetidae</taxon>
        <taxon>Hypocreales</taxon>
        <taxon>Nectriaceae</taxon>
        <taxon>Thelonectria</taxon>
    </lineage>
</organism>
<keyword evidence="1" id="KW-0472">Membrane</keyword>
<protein>
    <submittedName>
        <fullName evidence="2">Uncharacterized protein</fullName>
    </submittedName>
</protein>
<feature type="transmembrane region" description="Helical" evidence="1">
    <location>
        <begin position="137"/>
        <end position="162"/>
    </location>
</feature>
<keyword evidence="1" id="KW-1133">Transmembrane helix</keyword>
<proteinExistence type="predicted"/>
<evidence type="ECO:0000256" key="1">
    <source>
        <dbReference type="SAM" id="Phobius"/>
    </source>
</evidence>
<evidence type="ECO:0000313" key="3">
    <source>
        <dbReference type="Proteomes" id="UP000777438"/>
    </source>
</evidence>
<feature type="transmembrane region" description="Helical" evidence="1">
    <location>
        <begin position="67"/>
        <end position="88"/>
    </location>
</feature>
<feature type="transmembrane region" description="Helical" evidence="1">
    <location>
        <begin position="21"/>
        <end position="47"/>
    </location>
</feature>
<accession>A0A9P8W423</accession>
<sequence length="760" mass="84725">MGYASSKKPTRVIQNKTSRWWTSLVHVVPIGLTAVLLWLSYSCKFWFPETGLHNRYVSAKAKNILNWLQLAAKLYEIVVVASMGAITLKVFKRAFVDTGVPLGILSGAYRVGDVPFLLNEGFWRALLLGCWKNVKTIALAALFIATTLLSLLVGPASAILIVPQLDWFPLPGAFSNTTLPLFYKGNNSIIWPTFLNDSLWPTKEEEGLHYCRLERGSVMYDCPAGGYANVYTWLDGWEFSGLPDNITFEDPSGTVSRRLDIYPNGENGTFITTPTALTAKTMGQLKHYIQSKPLRKLGAISDTHRWKLQYDLSKNQSMANLQPLVQAKCNIGNISLTKINSTRNITFPSDSLRCFHDNDDCHRIRKQLRKMEIPDTFSSFPEDISYGVATTDIWMKSLFNESTTSSTLMFAAGLPYAMDSTLAGLHLLSCSYMAHWISSIPEIDPSNTDYIKTNTTSLMNYLAHNIEDKGNEEPYIGSTINLQKSWLPFFDLSMAEDDGKTRDEENRNALALKTVTNDSYTIGSLLSTIGFISGLKGNVYFGLGVDADNNTDQDGVRQAIEKFTGSLLADAIARTAANTPALLIVSASSENVTLDQLFRQKGPNSFDYTLDKNGTAYPYDILHMKWDSLEGLKNVISETLVTVDLKAQQYGYGFGQPGPPRTFARTVITTYIAILLLYWVLMLAFSHRTVAPWNDVQDLLTLAWVSAPPQELKGQGACIENKGLWKEFVSARARRDDNYVSLVVGDDSGLVRLEKNGEYY</sequence>
<gene>
    <name evidence="2" type="ORF">B0T10DRAFT_575171</name>
</gene>